<dbReference type="GO" id="GO:0015074">
    <property type="term" value="P:DNA integration"/>
    <property type="evidence" value="ECO:0007669"/>
    <property type="project" value="InterPro"/>
</dbReference>
<name>A0A4W5LTA0_9TELE</name>
<dbReference type="InterPro" id="IPR009057">
    <property type="entry name" value="Homeodomain-like_sf"/>
</dbReference>
<dbReference type="Pfam" id="PF01498">
    <property type="entry name" value="HTH_Tnp_Tc3_2"/>
    <property type="match status" value="1"/>
</dbReference>
<organism evidence="3 4">
    <name type="scientific">Hucho hucho</name>
    <name type="common">huchen</name>
    <dbReference type="NCBI Taxonomy" id="62062"/>
    <lineage>
        <taxon>Eukaryota</taxon>
        <taxon>Metazoa</taxon>
        <taxon>Chordata</taxon>
        <taxon>Craniata</taxon>
        <taxon>Vertebrata</taxon>
        <taxon>Euteleostomi</taxon>
        <taxon>Actinopterygii</taxon>
        <taxon>Neopterygii</taxon>
        <taxon>Teleostei</taxon>
        <taxon>Protacanthopterygii</taxon>
        <taxon>Salmoniformes</taxon>
        <taxon>Salmonidae</taxon>
        <taxon>Salmoninae</taxon>
        <taxon>Hucho</taxon>
    </lineage>
</organism>
<dbReference type="Proteomes" id="UP000314982">
    <property type="component" value="Unassembled WGS sequence"/>
</dbReference>
<protein>
    <submittedName>
        <fullName evidence="3">Uncharacterized protein</fullName>
    </submittedName>
</protein>
<dbReference type="InterPro" id="IPR036388">
    <property type="entry name" value="WH-like_DNA-bd_sf"/>
</dbReference>
<dbReference type="GO" id="GO:0006313">
    <property type="term" value="P:DNA transposition"/>
    <property type="evidence" value="ECO:0007669"/>
    <property type="project" value="InterPro"/>
</dbReference>
<evidence type="ECO:0000259" key="1">
    <source>
        <dbReference type="Pfam" id="PF01498"/>
    </source>
</evidence>
<dbReference type="PANTHER" id="PTHR23022">
    <property type="entry name" value="TRANSPOSABLE ELEMENT-RELATED"/>
    <property type="match status" value="1"/>
</dbReference>
<feature type="domain" description="Sleeping Beauty transposase HTH" evidence="2">
    <location>
        <begin position="1"/>
        <end position="53"/>
    </location>
</feature>
<dbReference type="Gene3D" id="3.30.420.10">
    <property type="entry name" value="Ribonuclease H-like superfamily/Ribonuclease H"/>
    <property type="match status" value="1"/>
</dbReference>
<reference evidence="3" key="3">
    <citation type="submission" date="2025-09" db="UniProtKB">
        <authorList>
            <consortium name="Ensembl"/>
        </authorList>
    </citation>
    <scope>IDENTIFICATION</scope>
</reference>
<evidence type="ECO:0000313" key="3">
    <source>
        <dbReference type="Ensembl" id="ENSHHUP00000029491.1"/>
    </source>
</evidence>
<reference evidence="4" key="1">
    <citation type="submission" date="2018-06" db="EMBL/GenBank/DDBJ databases">
        <title>Genome assembly of Danube salmon.</title>
        <authorList>
            <person name="Macqueen D.J."/>
            <person name="Gundappa M.K."/>
        </authorList>
    </citation>
    <scope>NUCLEOTIDE SEQUENCE [LARGE SCALE GENOMIC DNA]</scope>
</reference>
<dbReference type="InterPro" id="IPR057667">
    <property type="entry name" value="HTH_SB"/>
</dbReference>
<feature type="domain" description="Transposase Tc1-like" evidence="1">
    <location>
        <begin position="70"/>
        <end position="140"/>
    </location>
</feature>
<dbReference type="PANTHER" id="PTHR23022:SF135">
    <property type="entry name" value="SI:DKEY-77F5.3"/>
    <property type="match status" value="1"/>
</dbReference>
<dbReference type="SUPFAM" id="SSF46689">
    <property type="entry name" value="Homeodomain-like"/>
    <property type="match status" value="1"/>
</dbReference>
<proteinExistence type="predicted"/>
<sequence length="338" mass="38567">MGKSKEISQDLRKRIVDLHTSGSSLGAISKRLKLPCSSVQTIVRKYKHHGTTQPSYRSGRRRVLSRRDERTLVRKVQINPRTTAKDLVKMLEETGTKVSISTVKRVLYRHNLKGRSASKKPLLQNRHKKAGLRFATAHVDKDRTFWRNVLWSDETKVELFGHNDHWYVWRKKGEACKPKNTIRTPSRRTPSPVKHGGGSVMLWGCFAAGGTGALHKIDGITRKEKYVDILKQHLKTSVRKLKLCRKLVFQMDNDPKHTSKVVAKWLKDNKVKVLEWPSQSLDLQSYRKFVDRTEKVCASKEAYKPDSVSPALSGGMGHNSPNLLWEACGRLPKTFDPS</sequence>
<dbReference type="STRING" id="62062.ENSHHUP00000029491"/>
<reference evidence="3" key="2">
    <citation type="submission" date="2025-08" db="UniProtKB">
        <authorList>
            <consortium name="Ensembl"/>
        </authorList>
    </citation>
    <scope>IDENTIFICATION</scope>
</reference>
<dbReference type="Gene3D" id="1.10.10.10">
    <property type="entry name" value="Winged helix-like DNA-binding domain superfamily/Winged helix DNA-binding domain"/>
    <property type="match status" value="1"/>
</dbReference>
<dbReference type="Ensembl" id="ENSHHUT00000030714.1">
    <property type="protein sequence ID" value="ENSHHUP00000029491.1"/>
    <property type="gene ID" value="ENSHHUG00000018792.1"/>
</dbReference>
<dbReference type="InterPro" id="IPR002492">
    <property type="entry name" value="Transposase_Tc1-like"/>
</dbReference>
<dbReference type="GO" id="GO:0003677">
    <property type="term" value="F:DNA binding"/>
    <property type="evidence" value="ECO:0007669"/>
    <property type="project" value="InterPro"/>
</dbReference>
<accession>A0A4W5LTA0</accession>
<dbReference type="AlphaFoldDB" id="A0A4W5LTA0"/>
<dbReference type="InterPro" id="IPR036397">
    <property type="entry name" value="RNaseH_sf"/>
</dbReference>
<dbReference type="Pfam" id="PF25787">
    <property type="entry name" value="HTH_SB"/>
    <property type="match status" value="1"/>
</dbReference>
<evidence type="ECO:0000259" key="2">
    <source>
        <dbReference type="Pfam" id="PF25787"/>
    </source>
</evidence>
<keyword evidence="4" id="KW-1185">Reference proteome</keyword>
<dbReference type="GeneTree" id="ENSGT01150000286979"/>
<evidence type="ECO:0000313" key="4">
    <source>
        <dbReference type="Proteomes" id="UP000314982"/>
    </source>
</evidence>
<dbReference type="InterPro" id="IPR052338">
    <property type="entry name" value="Transposase_5"/>
</dbReference>